<comment type="caution">
    <text evidence="1">The sequence shown here is derived from an EMBL/GenBank/DDBJ whole genome shotgun (WGS) entry which is preliminary data.</text>
</comment>
<dbReference type="AlphaFoldDB" id="A0A4Z2H839"/>
<proteinExistence type="predicted"/>
<sequence length="105" mass="11742">MSSGSDQALHFVLFTPRSKVGREVVLVMSLQPKEDVREGLSKGKVSYPPLIPGQPVQDTLSLSFTTCLIFFQPRWLSSSRLSRIQKIPTQNMKSKKMVFSVGLDT</sequence>
<gene>
    <name evidence="1" type="ORF">EYF80_028110</name>
</gene>
<reference evidence="1 2" key="1">
    <citation type="submission" date="2019-03" db="EMBL/GenBank/DDBJ databases">
        <title>First draft genome of Liparis tanakae, snailfish: a comprehensive survey of snailfish specific genes.</title>
        <authorList>
            <person name="Kim W."/>
            <person name="Song I."/>
            <person name="Jeong J.-H."/>
            <person name="Kim D."/>
            <person name="Kim S."/>
            <person name="Ryu S."/>
            <person name="Song J.Y."/>
            <person name="Lee S.K."/>
        </authorList>
    </citation>
    <scope>NUCLEOTIDE SEQUENCE [LARGE SCALE GENOMIC DNA]</scope>
    <source>
        <tissue evidence="1">Muscle</tissue>
    </source>
</reference>
<keyword evidence="2" id="KW-1185">Reference proteome</keyword>
<dbReference type="EMBL" id="SRLO01000311">
    <property type="protein sequence ID" value="TNN61680.1"/>
    <property type="molecule type" value="Genomic_DNA"/>
</dbReference>
<protein>
    <submittedName>
        <fullName evidence="1">Uncharacterized protein</fullName>
    </submittedName>
</protein>
<accession>A0A4Z2H839</accession>
<dbReference type="Proteomes" id="UP000314294">
    <property type="component" value="Unassembled WGS sequence"/>
</dbReference>
<evidence type="ECO:0000313" key="2">
    <source>
        <dbReference type="Proteomes" id="UP000314294"/>
    </source>
</evidence>
<name>A0A4Z2H839_9TELE</name>
<organism evidence="1 2">
    <name type="scientific">Liparis tanakae</name>
    <name type="common">Tanaka's snailfish</name>
    <dbReference type="NCBI Taxonomy" id="230148"/>
    <lineage>
        <taxon>Eukaryota</taxon>
        <taxon>Metazoa</taxon>
        <taxon>Chordata</taxon>
        <taxon>Craniata</taxon>
        <taxon>Vertebrata</taxon>
        <taxon>Euteleostomi</taxon>
        <taxon>Actinopterygii</taxon>
        <taxon>Neopterygii</taxon>
        <taxon>Teleostei</taxon>
        <taxon>Neoteleostei</taxon>
        <taxon>Acanthomorphata</taxon>
        <taxon>Eupercaria</taxon>
        <taxon>Perciformes</taxon>
        <taxon>Cottioidei</taxon>
        <taxon>Cottales</taxon>
        <taxon>Liparidae</taxon>
        <taxon>Liparis</taxon>
    </lineage>
</organism>
<evidence type="ECO:0000313" key="1">
    <source>
        <dbReference type="EMBL" id="TNN61680.1"/>
    </source>
</evidence>